<dbReference type="InterPro" id="IPR028989">
    <property type="entry name" value="RimP_N"/>
</dbReference>
<keyword evidence="2 3" id="KW-0690">Ribosome biogenesis</keyword>
<dbReference type="PANTHER" id="PTHR33867">
    <property type="entry name" value="RIBOSOME MATURATION FACTOR RIMP"/>
    <property type="match status" value="1"/>
</dbReference>
<dbReference type="Proteomes" id="UP000824088">
    <property type="component" value="Unassembled WGS sequence"/>
</dbReference>
<feature type="domain" description="Ribosome maturation factor RimP N-terminal" evidence="4">
    <location>
        <begin position="25"/>
        <end position="94"/>
    </location>
</feature>
<comment type="caution">
    <text evidence="5">The sequence shown here is derived from an EMBL/GenBank/DDBJ whole genome shotgun (WGS) entry which is preliminary data.</text>
</comment>
<accession>A0A9D1L297</accession>
<comment type="subcellular location">
    <subcellularLocation>
        <location evidence="3">Cytoplasm</location>
    </subcellularLocation>
</comment>
<evidence type="ECO:0000256" key="3">
    <source>
        <dbReference type="HAMAP-Rule" id="MF_01077"/>
    </source>
</evidence>
<comment type="similarity">
    <text evidence="3">Belongs to the RimP family.</text>
</comment>
<protein>
    <recommendedName>
        <fullName evidence="3">Ribosome maturation factor RimP</fullName>
    </recommendedName>
</protein>
<dbReference type="InterPro" id="IPR035956">
    <property type="entry name" value="RimP_N_sf"/>
</dbReference>
<reference evidence="5" key="2">
    <citation type="journal article" date="2021" name="PeerJ">
        <title>Extensive microbial diversity within the chicken gut microbiome revealed by metagenomics and culture.</title>
        <authorList>
            <person name="Gilroy R."/>
            <person name="Ravi A."/>
            <person name="Getino M."/>
            <person name="Pursley I."/>
            <person name="Horton D.L."/>
            <person name="Alikhan N.F."/>
            <person name="Baker D."/>
            <person name="Gharbi K."/>
            <person name="Hall N."/>
            <person name="Watson M."/>
            <person name="Adriaenssens E.M."/>
            <person name="Foster-Nyarko E."/>
            <person name="Jarju S."/>
            <person name="Secka A."/>
            <person name="Antonio M."/>
            <person name="Oren A."/>
            <person name="Chaudhuri R.R."/>
            <person name="La Ragione R."/>
            <person name="Hildebrand F."/>
            <person name="Pallen M.J."/>
        </authorList>
    </citation>
    <scope>NUCLEOTIDE SEQUENCE</scope>
    <source>
        <strain evidence="5">1063</strain>
    </source>
</reference>
<evidence type="ECO:0000259" key="4">
    <source>
        <dbReference type="Pfam" id="PF02576"/>
    </source>
</evidence>
<evidence type="ECO:0000256" key="2">
    <source>
        <dbReference type="ARBA" id="ARBA00022517"/>
    </source>
</evidence>
<dbReference type="HAMAP" id="MF_01077">
    <property type="entry name" value="RimP"/>
    <property type="match status" value="1"/>
</dbReference>
<dbReference type="EMBL" id="DVMN01000074">
    <property type="protein sequence ID" value="HIU21425.1"/>
    <property type="molecule type" value="Genomic_DNA"/>
</dbReference>
<dbReference type="Pfam" id="PF02576">
    <property type="entry name" value="RimP_N"/>
    <property type="match status" value="1"/>
</dbReference>
<dbReference type="InterPro" id="IPR036847">
    <property type="entry name" value="RimP_C_sf"/>
</dbReference>
<reference evidence="5" key="1">
    <citation type="submission" date="2020-10" db="EMBL/GenBank/DDBJ databases">
        <authorList>
            <person name="Gilroy R."/>
        </authorList>
    </citation>
    <scope>NUCLEOTIDE SEQUENCE</scope>
    <source>
        <strain evidence="5">1063</strain>
    </source>
</reference>
<gene>
    <name evidence="3" type="primary">rimP</name>
    <name evidence="5" type="ORF">IAD51_04245</name>
</gene>
<dbReference type="Gene3D" id="3.30.300.70">
    <property type="entry name" value="RimP-like superfamily, N-terminal"/>
    <property type="match status" value="1"/>
</dbReference>
<organism evidence="5 6">
    <name type="scientific">Candidatus Limadaptatus stercorigallinarum</name>
    <dbReference type="NCBI Taxonomy" id="2840845"/>
    <lineage>
        <taxon>Bacteria</taxon>
        <taxon>Bacillati</taxon>
        <taxon>Bacillota</taxon>
        <taxon>Clostridia</taxon>
        <taxon>Eubacteriales</taxon>
        <taxon>Candidatus Limadaptatus</taxon>
    </lineage>
</organism>
<evidence type="ECO:0000313" key="6">
    <source>
        <dbReference type="Proteomes" id="UP000824088"/>
    </source>
</evidence>
<dbReference type="GO" id="GO:0005829">
    <property type="term" value="C:cytosol"/>
    <property type="evidence" value="ECO:0007669"/>
    <property type="project" value="TreeGrafter"/>
</dbReference>
<dbReference type="PANTHER" id="PTHR33867:SF1">
    <property type="entry name" value="RIBOSOME MATURATION FACTOR RIMP"/>
    <property type="match status" value="1"/>
</dbReference>
<name>A0A9D1L297_9FIRM</name>
<dbReference type="SUPFAM" id="SSF75420">
    <property type="entry name" value="YhbC-like, N-terminal domain"/>
    <property type="match status" value="1"/>
</dbReference>
<keyword evidence="1 3" id="KW-0963">Cytoplasm</keyword>
<dbReference type="AlphaFoldDB" id="A0A9D1L297"/>
<evidence type="ECO:0000313" key="5">
    <source>
        <dbReference type="EMBL" id="HIU21425.1"/>
    </source>
</evidence>
<proteinExistence type="inferred from homology"/>
<dbReference type="SUPFAM" id="SSF74942">
    <property type="entry name" value="YhbC-like, C-terminal domain"/>
    <property type="match status" value="1"/>
</dbReference>
<dbReference type="GO" id="GO:0006412">
    <property type="term" value="P:translation"/>
    <property type="evidence" value="ECO:0007669"/>
    <property type="project" value="TreeGrafter"/>
</dbReference>
<sequence>MAKDARSALSEDARGKIEKLIGDAVNALDGYEIVEIRYTKEYGKFNLTVFIWHEDEVTLDDCEKVHNAVSDALDAVEDLFPADYVLNVSSSGLDRPIVTDDDFRRAMGTEIEAVAPECTYRGTLTAYTADSFTIESAGKYQKEKTLPRNNKTKVQPYIGF</sequence>
<evidence type="ECO:0000256" key="1">
    <source>
        <dbReference type="ARBA" id="ARBA00022490"/>
    </source>
</evidence>
<dbReference type="InterPro" id="IPR003728">
    <property type="entry name" value="Ribosome_maturation_RimP"/>
</dbReference>
<dbReference type="GO" id="GO:0000028">
    <property type="term" value="P:ribosomal small subunit assembly"/>
    <property type="evidence" value="ECO:0007669"/>
    <property type="project" value="TreeGrafter"/>
</dbReference>
<comment type="function">
    <text evidence="3">Required for maturation of 30S ribosomal subunits.</text>
</comment>